<dbReference type="EMBL" id="OOIL02001464">
    <property type="protein sequence ID" value="VFQ75959.1"/>
    <property type="molecule type" value="Genomic_DNA"/>
</dbReference>
<organism evidence="1 2">
    <name type="scientific">Cuscuta campestris</name>
    <dbReference type="NCBI Taxonomy" id="132261"/>
    <lineage>
        <taxon>Eukaryota</taxon>
        <taxon>Viridiplantae</taxon>
        <taxon>Streptophyta</taxon>
        <taxon>Embryophyta</taxon>
        <taxon>Tracheophyta</taxon>
        <taxon>Spermatophyta</taxon>
        <taxon>Magnoliopsida</taxon>
        <taxon>eudicotyledons</taxon>
        <taxon>Gunneridae</taxon>
        <taxon>Pentapetalae</taxon>
        <taxon>asterids</taxon>
        <taxon>lamiids</taxon>
        <taxon>Solanales</taxon>
        <taxon>Convolvulaceae</taxon>
        <taxon>Cuscuteae</taxon>
        <taxon>Cuscuta</taxon>
        <taxon>Cuscuta subgen. Grammica</taxon>
        <taxon>Cuscuta sect. Cleistogrammica</taxon>
    </lineage>
</organism>
<accession>A0A484LIJ2</accession>
<evidence type="ECO:0000313" key="1">
    <source>
        <dbReference type="EMBL" id="VFQ75959.1"/>
    </source>
</evidence>
<sequence length="81" mass="9232">MKSNDDARGFMTTHPTLHIKCVDKAICTPNFCTTFVHRSIHPPLLLYLPSLSLSFLLKDDRPLGQCMKPEHRRLWLAATLA</sequence>
<dbReference type="Proteomes" id="UP000595140">
    <property type="component" value="Unassembled WGS sequence"/>
</dbReference>
<evidence type="ECO:0000313" key="2">
    <source>
        <dbReference type="Proteomes" id="UP000595140"/>
    </source>
</evidence>
<dbReference type="AlphaFoldDB" id="A0A484LIJ2"/>
<gene>
    <name evidence="1" type="ORF">CCAM_LOCUS17735</name>
</gene>
<keyword evidence="2" id="KW-1185">Reference proteome</keyword>
<protein>
    <submittedName>
        <fullName evidence="1">Uncharacterized protein</fullName>
    </submittedName>
</protein>
<proteinExistence type="predicted"/>
<name>A0A484LIJ2_9ASTE</name>
<reference evidence="1 2" key="1">
    <citation type="submission" date="2018-04" db="EMBL/GenBank/DDBJ databases">
        <authorList>
            <person name="Vogel A."/>
        </authorList>
    </citation>
    <scope>NUCLEOTIDE SEQUENCE [LARGE SCALE GENOMIC DNA]</scope>
</reference>